<reference evidence="2" key="1">
    <citation type="journal article" date="2022" name="Mol. Ecol. Resour.">
        <title>The genomes of chicory, endive, great burdock and yacon provide insights into Asteraceae palaeo-polyploidization history and plant inulin production.</title>
        <authorList>
            <person name="Fan W."/>
            <person name="Wang S."/>
            <person name="Wang H."/>
            <person name="Wang A."/>
            <person name="Jiang F."/>
            <person name="Liu H."/>
            <person name="Zhao H."/>
            <person name="Xu D."/>
            <person name="Zhang Y."/>
        </authorList>
    </citation>
    <scope>NUCLEOTIDE SEQUENCE [LARGE SCALE GENOMIC DNA]</scope>
    <source>
        <strain evidence="2">cv. Yunnan</strain>
    </source>
</reference>
<accession>A0ACB9IB92</accession>
<evidence type="ECO:0000313" key="1">
    <source>
        <dbReference type="EMBL" id="KAI3804775.1"/>
    </source>
</evidence>
<organism evidence="1 2">
    <name type="scientific">Smallanthus sonchifolius</name>
    <dbReference type="NCBI Taxonomy" id="185202"/>
    <lineage>
        <taxon>Eukaryota</taxon>
        <taxon>Viridiplantae</taxon>
        <taxon>Streptophyta</taxon>
        <taxon>Embryophyta</taxon>
        <taxon>Tracheophyta</taxon>
        <taxon>Spermatophyta</taxon>
        <taxon>Magnoliopsida</taxon>
        <taxon>eudicotyledons</taxon>
        <taxon>Gunneridae</taxon>
        <taxon>Pentapetalae</taxon>
        <taxon>asterids</taxon>
        <taxon>campanulids</taxon>
        <taxon>Asterales</taxon>
        <taxon>Asteraceae</taxon>
        <taxon>Asteroideae</taxon>
        <taxon>Heliantheae alliance</taxon>
        <taxon>Millerieae</taxon>
        <taxon>Smallanthus</taxon>
    </lineage>
</organism>
<dbReference type="Proteomes" id="UP001056120">
    <property type="component" value="Linkage Group LG09"/>
</dbReference>
<proteinExistence type="predicted"/>
<dbReference type="EMBL" id="CM042026">
    <property type="protein sequence ID" value="KAI3804775.1"/>
    <property type="molecule type" value="Genomic_DNA"/>
</dbReference>
<name>A0ACB9IB92_9ASTR</name>
<keyword evidence="2" id="KW-1185">Reference proteome</keyword>
<comment type="caution">
    <text evidence="1">The sequence shown here is derived from an EMBL/GenBank/DDBJ whole genome shotgun (WGS) entry which is preliminary data.</text>
</comment>
<evidence type="ECO:0000313" key="2">
    <source>
        <dbReference type="Proteomes" id="UP001056120"/>
    </source>
</evidence>
<sequence>MKERSSGLIIGISIGVVIGALLAIIGLLCFRFHRKRPQIGNSSSRRAATIPIRANGADTCTVLSDSSMGTESSRTSVQNGVPFWFGGLKKGHVVAASGILEYSYKDLQKATYNFTSLIGQGAFGSVYKAQMTTGEAVAVKVLATDSKQGEKEFQTEVMLLGRLHHRNLVNLVGYCAEKGKHMLIYVYMSKGSLASHLYSEKHELLSWDLRVQIALDVARGLEYLHDGAVPPVIHRDIKSSNILLDLAMGARITMAAMATLQSSFTALSLSSKSFFGQRLSPCPSPPLVQNKSTKTTCPPLQAKLKRWERIKCKPNSLPIVHKMHVKLGDTVKVIAGRDKGKIGEITKIVKHNSTVIVKEINLKTKHLKSKEEGESGQIVKIEAPIHSSNVMLYSKEQNVASRVGHKTLDNGKRVRYLLKTGEIIDSVEIWKKAVKEREKKAEEITVAS</sequence>
<gene>
    <name evidence="1" type="ORF">L1987_26580</name>
</gene>
<reference evidence="1 2" key="2">
    <citation type="journal article" date="2022" name="Mol. Ecol. Resour.">
        <title>The genomes of chicory, endive, great burdock and yacon provide insights into Asteraceae paleo-polyploidization history and plant inulin production.</title>
        <authorList>
            <person name="Fan W."/>
            <person name="Wang S."/>
            <person name="Wang H."/>
            <person name="Wang A."/>
            <person name="Jiang F."/>
            <person name="Liu H."/>
            <person name="Zhao H."/>
            <person name="Xu D."/>
            <person name="Zhang Y."/>
        </authorList>
    </citation>
    <scope>NUCLEOTIDE SEQUENCE [LARGE SCALE GENOMIC DNA]</scope>
    <source>
        <strain evidence="2">cv. Yunnan</strain>
        <tissue evidence="1">Leaves</tissue>
    </source>
</reference>
<protein>
    <submittedName>
        <fullName evidence="1">Uncharacterized protein</fullName>
    </submittedName>
</protein>